<evidence type="ECO:0000256" key="9">
    <source>
        <dbReference type="SAM" id="Phobius"/>
    </source>
</evidence>
<organism evidence="11 12">
    <name type="scientific">Hyunsoonleella pacifica</name>
    <dbReference type="NCBI Taxonomy" id="1080224"/>
    <lineage>
        <taxon>Bacteria</taxon>
        <taxon>Pseudomonadati</taxon>
        <taxon>Bacteroidota</taxon>
        <taxon>Flavobacteriia</taxon>
        <taxon>Flavobacteriales</taxon>
        <taxon>Flavobacteriaceae</taxon>
    </lineage>
</organism>
<evidence type="ECO:0000313" key="12">
    <source>
        <dbReference type="Proteomes" id="UP000292372"/>
    </source>
</evidence>
<reference evidence="11 12" key="1">
    <citation type="journal article" date="2015" name="Int. J. Syst. Evol. Microbiol.">
        <title>Hyunsoonleella pacifica sp. nov., isolated from seawater of South Pacific Gyre.</title>
        <authorList>
            <person name="Gao X."/>
            <person name="Zhang Z."/>
            <person name="Dai X."/>
            <person name="Zhang X.H."/>
        </authorList>
    </citation>
    <scope>NUCLEOTIDE SEQUENCE [LARGE SCALE GENOMIC DNA]</scope>
    <source>
        <strain evidence="11 12">SW033</strain>
    </source>
</reference>
<dbReference type="Pfam" id="PF05572">
    <property type="entry name" value="Peptidase_M43"/>
    <property type="match status" value="1"/>
</dbReference>
<proteinExistence type="inferred from homology"/>
<dbReference type="EMBL" id="SIRS01000001">
    <property type="protein sequence ID" value="TBN18764.1"/>
    <property type="molecule type" value="Genomic_DNA"/>
</dbReference>
<comment type="similarity">
    <text evidence="1">Belongs to the peptidase M43B family.</text>
</comment>
<dbReference type="RefSeq" id="WP_130935281.1">
    <property type="nucleotide sequence ID" value="NZ_BMEE01000001.1"/>
</dbReference>
<sequence>MKKNEKEKNIKHIVFITLNAFLILFLLNCNNGNDPVIRQDLIEEEMPDDNPNGIISGDTLRVPVVHHISRRDNATNPAVTGGRITKIMGDINSNFKSAKIQFVTKDIKFVDNTQWNTQFIKQDDFISNKVLSSFEDPDALNIFYFITLLNRRNGQITGELGATALFPDQGNNLKLSASSVEIQNTATATHEIGHYLGLYHTDDDFRDSQGRLELVDGSNCAEAGDKICDTPASPDLNDSNIDEPTCNYIGTETDQNGMRYNPDTLNFMTQWAGSDPDGSLCRRRFSQGQIDKMISVLNNERSYLITRE</sequence>
<feature type="domain" description="Peptidase M43 pregnancy-associated plasma-A" evidence="10">
    <location>
        <begin position="175"/>
        <end position="297"/>
    </location>
</feature>
<name>A0A4Q9FRU2_9FLAO</name>
<dbReference type="InterPro" id="IPR008754">
    <property type="entry name" value="Peptidase_M43"/>
</dbReference>
<keyword evidence="2" id="KW-0645">Protease</keyword>
<keyword evidence="7" id="KW-0482">Metalloprotease</keyword>
<evidence type="ECO:0000256" key="6">
    <source>
        <dbReference type="ARBA" id="ARBA00022833"/>
    </source>
</evidence>
<dbReference type="OrthoDB" id="6278496at2"/>
<evidence type="ECO:0000256" key="7">
    <source>
        <dbReference type="ARBA" id="ARBA00023049"/>
    </source>
</evidence>
<evidence type="ECO:0000256" key="2">
    <source>
        <dbReference type="ARBA" id="ARBA00022670"/>
    </source>
</evidence>
<keyword evidence="9" id="KW-0472">Membrane</keyword>
<evidence type="ECO:0000256" key="3">
    <source>
        <dbReference type="ARBA" id="ARBA00022723"/>
    </source>
</evidence>
<comment type="caution">
    <text evidence="11">The sequence shown here is derived from an EMBL/GenBank/DDBJ whole genome shotgun (WGS) entry which is preliminary data.</text>
</comment>
<dbReference type="GO" id="GO:0046872">
    <property type="term" value="F:metal ion binding"/>
    <property type="evidence" value="ECO:0007669"/>
    <property type="project" value="UniProtKB-KW"/>
</dbReference>
<keyword evidence="6" id="KW-0862">Zinc</keyword>
<gene>
    <name evidence="11" type="ORF">EYD46_01485</name>
</gene>
<dbReference type="GO" id="GO:0008237">
    <property type="term" value="F:metallopeptidase activity"/>
    <property type="evidence" value="ECO:0007669"/>
    <property type="project" value="UniProtKB-KW"/>
</dbReference>
<dbReference type="GO" id="GO:0006508">
    <property type="term" value="P:proteolysis"/>
    <property type="evidence" value="ECO:0007669"/>
    <property type="project" value="UniProtKB-KW"/>
</dbReference>
<keyword evidence="8" id="KW-1015">Disulfide bond</keyword>
<dbReference type="Gene3D" id="3.40.390.10">
    <property type="entry name" value="Collagenase (Catalytic Domain)"/>
    <property type="match status" value="1"/>
</dbReference>
<evidence type="ECO:0000256" key="4">
    <source>
        <dbReference type="ARBA" id="ARBA00022729"/>
    </source>
</evidence>
<evidence type="ECO:0000313" key="11">
    <source>
        <dbReference type="EMBL" id="TBN18764.1"/>
    </source>
</evidence>
<keyword evidence="3" id="KW-0479">Metal-binding</keyword>
<protein>
    <recommendedName>
        <fullName evidence="10">Peptidase M43 pregnancy-associated plasma-A domain-containing protein</fullName>
    </recommendedName>
</protein>
<dbReference type="PANTHER" id="PTHR47466">
    <property type="match status" value="1"/>
</dbReference>
<keyword evidence="9" id="KW-1133">Transmembrane helix</keyword>
<feature type="transmembrane region" description="Helical" evidence="9">
    <location>
        <begin position="12"/>
        <end position="28"/>
    </location>
</feature>
<keyword evidence="5" id="KW-0378">Hydrolase</keyword>
<accession>A0A4Q9FRU2</accession>
<evidence type="ECO:0000256" key="5">
    <source>
        <dbReference type="ARBA" id="ARBA00022801"/>
    </source>
</evidence>
<dbReference type="SUPFAM" id="SSF55486">
    <property type="entry name" value="Metalloproteases ('zincins'), catalytic domain"/>
    <property type="match status" value="1"/>
</dbReference>
<keyword evidence="4" id="KW-0732">Signal</keyword>
<keyword evidence="12" id="KW-1185">Reference proteome</keyword>
<dbReference type="InterPro" id="IPR024079">
    <property type="entry name" value="MetalloPept_cat_dom_sf"/>
</dbReference>
<keyword evidence="9" id="KW-0812">Transmembrane</keyword>
<evidence type="ECO:0000259" key="10">
    <source>
        <dbReference type="Pfam" id="PF05572"/>
    </source>
</evidence>
<evidence type="ECO:0000256" key="8">
    <source>
        <dbReference type="ARBA" id="ARBA00023157"/>
    </source>
</evidence>
<dbReference type="AlphaFoldDB" id="A0A4Q9FRU2"/>
<dbReference type="Proteomes" id="UP000292372">
    <property type="component" value="Unassembled WGS sequence"/>
</dbReference>
<evidence type="ECO:0000256" key="1">
    <source>
        <dbReference type="ARBA" id="ARBA00008721"/>
    </source>
</evidence>
<dbReference type="PANTHER" id="PTHR47466:SF1">
    <property type="entry name" value="METALLOPROTEASE MEP1 (AFU_ORTHOLOGUE AFUA_1G07730)-RELATED"/>
    <property type="match status" value="1"/>
</dbReference>